<accession>A0ABU1V5U6</accession>
<keyword evidence="2" id="KW-1185">Reference proteome</keyword>
<dbReference type="EMBL" id="JAVDWE010000001">
    <property type="protein sequence ID" value="MDR7092653.1"/>
    <property type="molecule type" value="Genomic_DNA"/>
</dbReference>
<dbReference type="RefSeq" id="WP_204731659.1">
    <property type="nucleotide sequence ID" value="NZ_JAVDWE010000001.1"/>
</dbReference>
<sequence>MKAVVTPILRRSLMVLLAVWLAGCAFPQNYANMPRFASLYSKRVTLGYAGEPRPLSDVGVISHDAILYLVSVNGEKTFGVRHLIDKGLLYGTGPNQLHVVPGTYELEFCFHESNSNYTRWCKSNVVKTVRIEAGQLTFFSFTSQAGGLWGVEESDMGRYRGMVEAEYQQLLRSVGTKD</sequence>
<evidence type="ECO:0000313" key="2">
    <source>
        <dbReference type="Proteomes" id="UP001265550"/>
    </source>
</evidence>
<proteinExistence type="predicted"/>
<name>A0ABU1V5U6_9BURK</name>
<dbReference type="Proteomes" id="UP001265550">
    <property type="component" value="Unassembled WGS sequence"/>
</dbReference>
<gene>
    <name evidence="1" type="ORF">J2X09_000376</name>
</gene>
<evidence type="ECO:0000313" key="1">
    <source>
        <dbReference type="EMBL" id="MDR7092653.1"/>
    </source>
</evidence>
<reference evidence="1 2" key="1">
    <citation type="submission" date="2023-07" db="EMBL/GenBank/DDBJ databases">
        <title>Sorghum-associated microbial communities from plants grown in Nebraska, USA.</title>
        <authorList>
            <person name="Schachtman D."/>
        </authorList>
    </citation>
    <scope>NUCLEOTIDE SEQUENCE [LARGE SCALE GENOMIC DNA]</scope>
    <source>
        <strain evidence="1 2">BE240</strain>
    </source>
</reference>
<evidence type="ECO:0008006" key="3">
    <source>
        <dbReference type="Google" id="ProtNLM"/>
    </source>
</evidence>
<organism evidence="1 2">
    <name type="scientific">Hydrogenophaga laconesensis</name>
    <dbReference type="NCBI Taxonomy" id="1805971"/>
    <lineage>
        <taxon>Bacteria</taxon>
        <taxon>Pseudomonadati</taxon>
        <taxon>Pseudomonadota</taxon>
        <taxon>Betaproteobacteria</taxon>
        <taxon>Burkholderiales</taxon>
        <taxon>Comamonadaceae</taxon>
        <taxon>Hydrogenophaga</taxon>
    </lineage>
</organism>
<protein>
    <recommendedName>
        <fullName evidence="3">DUF2846 domain-containing protein</fullName>
    </recommendedName>
</protein>
<comment type="caution">
    <text evidence="1">The sequence shown here is derived from an EMBL/GenBank/DDBJ whole genome shotgun (WGS) entry which is preliminary data.</text>
</comment>
<dbReference type="PROSITE" id="PS51257">
    <property type="entry name" value="PROKAR_LIPOPROTEIN"/>
    <property type="match status" value="1"/>
</dbReference>